<sequence length="76" mass="8630">MTQYYSMTAFVSIERLKIATGYDRPGDIERCLRKSSVRYLYGQGGKIFTTIDAINAPMGLKFDIPDANQEVIDFID</sequence>
<name>A0ABR9D6Z1_9GAMM</name>
<dbReference type="Proteomes" id="UP000652176">
    <property type="component" value="Unassembled WGS sequence"/>
</dbReference>
<protein>
    <recommendedName>
        <fullName evidence="3">DUF4224 domain-containing protein</fullName>
    </recommendedName>
</protein>
<evidence type="ECO:0008006" key="3">
    <source>
        <dbReference type="Google" id="ProtNLM"/>
    </source>
</evidence>
<dbReference type="RefSeq" id="WP_192376282.1">
    <property type="nucleotide sequence ID" value="NZ_JACXSS010000001.1"/>
</dbReference>
<keyword evidence="2" id="KW-1185">Reference proteome</keyword>
<comment type="caution">
    <text evidence="1">The sequence shown here is derived from an EMBL/GenBank/DDBJ whole genome shotgun (WGS) entry which is preliminary data.</text>
</comment>
<accession>A0ABR9D6Z1</accession>
<proteinExistence type="predicted"/>
<reference evidence="1 2" key="1">
    <citation type="submission" date="2020-09" db="EMBL/GenBank/DDBJ databases">
        <title>Methylomonas albis sp. nov. and Methylomonas fluvii sp. nov.: Two cold-adapted methanotrophs from the River Elbe and an amended description of Methylovulum psychrotolerans strain Eb1.</title>
        <authorList>
            <person name="Bussmann I.K."/>
            <person name="Klings K.-W."/>
            <person name="Warnstedt J."/>
            <person name="Hoppert M."/>
            <person name="Saborowski A."/>
            <person name="Horn F."/>
            <person name="Liebner S."/>
        </authorList>
    </citation>
    <scope>NUCLEOTIDE SEQUENCE [LARGE SCALE GENOMIC DNA]</scope>
    <source>
        <strain evidence="1 2">EbA</strain>
    </source>
</reference>
<gene>
    <name evidence="1" type="ORF">IE877_19560</name>
</gene>
<evidence type="ECO:0000313" key="2">
    <source>
        <dbReference type="Proteomes" id="UP000652176"/>
    </source>
</evidence>
<organism evidence="1 2">
    <name type="scientific">Methylomonas albis</name>
    <dbReference type="NCBI Taxonomy" id="1854563"/>
    <lineage>
        <taxon>Bacteria</taxon>
        <taxon>Pseudomonadati</taxon>
        <taxon>Pseudomonadota</taxon>
        <taxon>Gammaproteobacteria</taxon>
        <taxon>Methylococcales</taxon>
        <taxon>Methylococcaceae</taxon>
        <taxon>Methylomonas</taxon>
    </lineage>
</organism>
<evidence type="ECO:0000313" key="1">
    <source>
        <dbReference type="EMBL" id="MBD9358043.1"/>
    </source>
</evidence>
<dbReference type="EMBL" id="JACXSS010000001">
    <property type="protein sequence ID" value="MBD9358043.1"/>
    <property type="molecule type" value="Genomic_DNA"/>
</dbReference>